<evidence type="ECO:0000256" key="1">
    <source>
        <dbReference type="ARBA" id="ARBA00004814"/>
    </source>
</evidence>
<dbReference type="Gene3D" id="3.90.660.10">
    <property type="match status" value="1"/>
</dbReference>
<keyword evidence="5" id="KW-0073">Auxin biosynthesis</keyword>
<dbReference type="InterPro" id="IPR036188">
    <property type="entry name" value="FAD/NAD-bd_sf"/>
</dbReference>
<evidence type="ECO:0000256" key="5">
    <source>
        <dbReference type="ARBA" id="ARBA00023070"/>
    </source>
</evidence>
<evidence type="ECO:0000256" key="2">
    <source>
        <dbReference type="ARBA" id="ARBA00005833"/>
    </source>
</evidence>
<proteinExistence type="inferred from homology"/>
<evidence type="ECO:0000313" key="8">
    <source>
        <dbReference type="EMBL" id="GAA5084346.1"/>
    </source>
</evidence>
<accession>A0ABP9LW38</accession>
<comment type="pathway">
    <text evidence="1">Plant hormone metabolism; auxin biosynthesis.</text>
</comment>
<dbReference type="EC" id="1.13.12.3" evidence="3"/>
<evidence type="ECO:0000256" key="4">
    <source>
        <dbReference type="ARBA" id="ARBA00017871"/>
    </source>
</evidence>
<evidence type="ECO:0000313" key="9">
    <source>
        <dbReference type="Proteomes" id="UP001500227"/>
    </source>
</evidence>
<dbReference type="Gene3D" id="1.20.1440.240">
    <property type="match status" value="1"/>
</dbReference>
<dbReference type="Pfam" id="PF01593">
    <property type="entry name" value="Amino_oxidase"/>
    <property type="match status" value="1"/>
</dbReference>
<dbReference type="RefSeq" id="WP_377536184.1">
    <property type="nucleotide sequence ID" value="NZ_BAABKD010000001.1"/>
</dbReference>
<comment type="caution">
    <text evidence="8">The sequence shown here is derived from an EMBL/GenBank/DDBJ whole genome shotgun (WGS) entry which is preliminary data.</text>
</comment>
<reference evidence="9" key="1">
    <citation type="journal article" date="2019" name="Int. J. Syst. Evol. Microbiol.">
        <title>The Global Catalogue of Microorganisms (GCM) 10K type strain sequencing project: providing services to taxonomists for standard genome sequencing and annotation.</title>
        <authorList>
            <consortium name="The Broad Institute Genomics Platform"/>
            <consortium name="The Broad Institute Genome Sequencing Center for Infectious Disease"/>
            <person name="Wu L."/>
            <person name="Ma J."/>
        </authorList>
    </citation>
    <scope>NUCLEOTIDE SEQUENCE [LARGE SCALE GENOMIC DNA]</scope>
    <source>
        <strain evidence="9">JCM 18423</strain>
    </source>
</reference>
<dbReference type="PANTHER" id="PTHR10742">
    <property type="entry name" value="FLAVIN MONOAMINE OXIDASE"/>
    <property type="match status" value="1"/>
</dbReference>
<organism evidence="8 9">
    <name type="scientific">Paenalcaligenes hermetiae</name>
    <dbReference type="NCBI Taxonomy" id="1157987"/>
    <lineage>
        <taxon>Bacteria</taxon>
        <taxon>Pseudomonadati</taxon>
        <taxon>Pseudomonadota</taxon>
        <taxon>Betaproteobacteria</taxon>
        <taxon>Burkholderiales</taxon>
        <taxon>Alcaligenaceae</taxon>
        <taxon>Paenalcaligenes</taxon>
    </lineage>
</organism>
<keyword evidence="9" id="KW-1185">Reference proteome</keyword>
<protein>
    <recommendedName>
        <fullName evidence="4">Tryptophan 2-monooxygenase</fullName>
        <ecNumber evidence="3">1.13.12.3</ecNumber>
    </recommendedName>
</protein>
<evidence type="ECO:0000256" key="6">
    <source>
        <dbReference type="ARBA" id="ARBA00047321"/>
    </source>
</evidence>
<dbReference type="EMBL" id="BAABKD010000001">
    <property type="protein sequence ID" value="GAA5084346.1"/>
    <property type="molecule type" value="Genomic_DNA"/>
</dbReference>
<evidence type="ECO:0000256" key="3">
    <source>
        <dbReference type="ARBA" id="ARBA00012535"/>
    </source>
</evidence>
<dbReference type="Gene3D" id="3.50.50.60">
    <property type="entry name" value="FAD/NAD(P)-binding domain"/>
    <property type="match status" value="1"/>
</dbReference>
<name>A0ABP9LW38_9BURK</name>
<gene>
    <name evidence="8" type="ORF">GCM10023337_01790</name>
</gene>
<comment type="similarity">
    <text evidence="2">Belongs to the tryptophan 2-monooxygenase family.</text>
</comment>
<evidence type="ECO:0000259" key="7">
    <source>
        <dbReference type="Pfam" id="PF01593"/>
    </source>
</evidence>
<comment type="catalytic activity">
    <reaction evidence="6">
        <text>L-tryptophan + O2 = indole-3-acetamide + CO2 + H2O</text>
        <dbReference type="Rhea" id="RHEA:16165"/>
        <dbReference type="ChEBI" id="CHEBI:15377"/>
        <dbReference type="ChEBI" id="CHEBI:15379"/>
        <dbReference type="ChEBI" id="CHEBI:16031"/>
        <dbReference type="ChEBI" id="CHEBI:16526"/>
        <dbReference type="ChEBI" id="CHEBI:57912"/>
        <dbReference type="EC" id="1.13.12.3"/>
    </reaction>
</comment>
<dbReference type="SUPFAM" id="SSF54373">
    <property type="entry name" value="FAD-linked reductases, C-terminal domain"/>
    <property type="match status" value="1"/>
</dbReference>
<sequence>MMAKGLPMTRRQLLSMIGYAAGASVMYQSMTSLGYAAESPYRSGKKLQGAPKKGSSVVVLGAGLAGMVAALELRDAGYKVKILEYQDRAGGRNWSWYGGTEYTELGGEKQVCEFDEGLYLNPGPWRIPYHHYAVLEYCKRLNVKLEPFIQMNFNAYLHAQNAFDGKPQRYAHVVSDFRGGISELLAKAVNTDKLDMPVTDEDKEILLAALKNHGALNDEYKYVKSLDTSARRGYAKAPGGGLNARPEPSEPINFKELIDSRVWANMDVHFLEEFQNTMFQPVGGMGKIGEAFHRELKDLIQLNAQVVEIKQDDNGVTISYKDRNGGEEVKTETADWCVCTLPLSVLSQIPMNVDRKMQDAINAVPYAPAVKVGTQYKRRFWEEDEQIYGGISYTDLPITQISYPSDNMFSSGKGVLLNGYVFGVDAVQFSAMPPKERIAKALEYSAQIHPQIKEEAENSMAMAWSRVPWTLGCFGIWTDRKREEHYDNLCRMDGRIVLAGEHASYIPAWMEGAMLSGLAAIEQLHEKAMAQ</sequence>
<dbReference type="InterPro" id="IPR050281">
    <property type="entry name" value="Flavin_monoamine_oxidase"/>
</dbReference>
<dbReference type="Proteomes" id="UP001500227">
    <property type="component" value="Unassembled WGS sequence"/>
</dbReference>
<dbReference type="SUPFAM" id="SSF51905">
    <property type="entry name" value="FAD/NAD(P)-binding domain"/>
    <property type="match status" value="1"/>
</dbReference>
<dbReference type="PANTHER" id="PTHR10742:SF342">
    <property type="entry name" value="AMINE OXIDASE"/>
    <property type="match status" value="1"/>
</dbReference>
<feature type="domain" description="Amine oxidase" evidence="7">
    <location>
        <begin position="64"/>
        <end position="520"/>
    </location>
</feature>
<dbReference type="InterPro" id="IPR002937">
    <property type="entry name" value="Amino_oxidase"/>
</dbReference>